<keyword evidence="11" id="KW-1185">Reference proteome</keyword>
<reference evidence="10" key="1">
    <citation type="submission" date="2019-12" db="EMBL/GenBank/DDBJ databases">
        <title>Clostridiaceae gen. nov. sp. nov., isolated from sediment in Xinjiang, China.</title>
        <authorList>
            <person name="Zhang R."/>
        </authorList>
    </citation>
    <scope>NUCLEOTIDE SEQUENCE</scope>
    <source>
        <strain evidence="10">D2Q-11</strain>
    </source>
</reference>
<feature type="domain" description="ABC transmembrane type-1" evidence="9">
    <location>
        <begin position="15"/>
        <end position="202"/>
    </location>
</feature>
<comment type="subcellular location">
    <subcellularLocation>
        <location evidence="1 8">Cell membrane</location>
        <topology evidence="1 8">Multi-pass membrane protein</topology>
    </subcellularLocation>
</comment>
<dbReference type="PROSITE" id="PS50928">
    <property type="entry name" value="ABC_TM1"/>
    <property type="match status" value="1"/>
</dbReference>
<accession>A0A942Z8V6</accession>
<evidence type="ECO:0000256" key="1">
    <source>
        <dbReference type="ARBA" id="ARBA00004651"/>
    </source>
</evidence>
<evidence type="ECO:0000256" key="3">
    <source>
        <dbReference type="ARBA" id="ARBA00022475"/>
    </source>
</evidence>
<gene>
    <name evidence="10" type="ORF">GOQ27_09375</name>
</gene>
<evidence type="ECO:0000256" key="2">
    <source>
        <dbReference type="ARBA" id="ARBA00022448"/>
    </source>
</evidence>
<dbReference type="InterPro" id="IPR035906">
    <property type="entry name" value="MetI-like_sf"/>
</dbReference>
<sequence length="213" mass="23769">MQDVYNVLPSLLEGLINTIKIFLLTLSLSIPLGIITALIRLSSKKGLEITVRLYIWIMRGTPLLLQIVFIYFGLPIIGVSLNRFTAVIIAFVINYGAYFAEIFRSGISSIDKGQYEGARVLGLNPIQTFRRIILPQTVKRVLPPVANETITLVKDTALVYVVGIGELLRAAKIASNRDATLIPLVTAALMYLILTAILSKVFGRYEEKYAYYR</sequence>
<name>A0A942Z8V6_9FIRM</name>
<evidence type="ECO:0000256" key="5">
    <source>
        <dbReference type="ARBA" id="ARBA00022970"/>
    </source>
</evidence>
<protein>
    <submittedName>
        <fullName evidence="10">Amino acid ABC transporter permease</fullName>
    </submittedName>
</protein>
<dbReference type="PANTHER" id="PTHR30614:SF0">
    <property type="entry name" value="L-CYSTINE TRANSPORT SYSTEM PERMEASE PROTEIN TCYL"/>
    <property type="match status" value="1"/>
</dbReference>
<dbReference type="NCBIfam" id="TIGR01726">
    <property type="entry name" value="HEQRo_perm_3TM"/>
    <property type="match status" value="1"/>
</dbReference>
<organism evidence="10 11">
    <name type="scientific">Anaeromonas frigoriresistens</name>
    <dbReference type="NCBI Taxonomy" id="2683708"/>
    <lineage>
        <taxon>Bacteria</taxon>
        <taxon>Bacillati</taxon>
        <taxon>Bacillota</taxon>
        <taxon>Tissierellia</taxon>
        <taxon>Tissierellales</taxon>
        <taxon>Thermohalobacteraceae</taxon>
        <taxon>Anaeromonas</taxon>
    </lineage>
</organism>
<keyword evidence="7 8" id="KW-0472">Membrane</keyword>
<dbReference type="InterPro" id="IPR010065">
    <property type="entry name" value="AA_ABC_transptr_permease_3TM"/>
</dbReference>
<dbReference type="CDD" id="cd06261">
    <property type="entry name" value="TM_PBP2"/>
    <property type="match status" value="1"/>
</dbReference>
<evidence type="ECO:0000256" key="8">
    <source>
        <dbReference type="RuleBase" id="RU363032"/>
    </source>
</evidence>
<keyword evidence="5" id="KW-0029">Amino-acid transport</keyword>
<dbReference type="PANTHER" id="PTHR30614">
    <property type="entry name" value="MEMBRANE COMPONENT OF AMINO ACID ABC TRANSPORTER"/>
    <property type="match status" value="1"/>
</dbReference>
<feature type="transmembrane region" description="Helical" evidence="8">
    <location>
        <begin position="20"/>
        <end position="41"/>
    </location>
</feature>
<dbReference type="InterPro" id="IPR000515">
    <property type="entry name" value="MetI-like"/>
</dbReference>
<feature type="transmembrane region" description="Helical" evidence="8">
    <location>
        <begin position="181"/>
        <end position="203"/>
    </location>
</feature>
<comment type="caution">
    <text evidence="10">The sequence shown here is derived from an EMBL/GenBank/DDBJ whole genome shotgun (WGS) entry which is preliminary data.</text>
</comment>
<keyword evidence="2 8" id="KW-0813">Transport</keyword>
<dbReference type="Proteomes" id="UP000724672">
    <property type="component" value="Unassembled WGS sequence"/>
</dbReference>
<keyword evidence="6 8" id="KW-1133">Transmembrane helix</keyword>
<evidence type="ECO:0000313" key="11">
    <source>
        <dbReference type="Proteomes" id="UP000724672"/>
    </source>
</evidence>
<dbReference type="InterPro" id="IPR043429">
    <property type="entry name" value="ArtM/GltK/GlnP/TcyL/YhdX-like"/>
</dbReference>
<dbReference type="EMBL" id="WSFT01000036">
    <property type="protein sequence ID" value="MBS4538673.1"/>
    <property type="molecule type" value="Genomic_DNA"/>
</dbReference>
<evidence type="ECO:0000256" key="7">
    <source>
        <dbReference type="ARBA" id="ARBA00023136"/>
    </source>
</evidence>
<evidence type="ECO:0000259" key="9">
    <source>
        <dbReference type="PROSITE" id="PS50928"/>
    </source>
</evidence>
<dbReference type="GO" id="GO:0022857">
    <property type="term" value="F:transmembrane transporter activity"/>
    <property type="evidence" value="ECO:0007669"/>
    <property type="project" value="InterPro"/>
</dbReference>
<proteinExistence type="inferred from homology"/>
<keyword evidence="4 8" id="KW-0812">Transmembrane</keyword>
<dbReference type="FunFam" id="1.10.3720.10:FF:000006">
    <property type="entry name" value="Glutamate/aspartate ABC transporter, permease protein GltK"/>
    <property type="match status" value="1"/>
</dbReference>
<dbReference type="AlphaFoldDB" id="A0A942Z8V6"/>
<dbReference type="GO" id="GO:0043190">
    <property type="term" value="C:ATP-binding cassette (ABC) transporter complex"/>
    <property type="evidence" value="ECO:0007669"/>
    <property type="project" value="InterPro"/>
</dbReference>
<evidence type="ECO:0000313" key="10">
    <source>
        <dbReference type="EMBL" id="MBS4538673.1"/>
    </source>
</evidence>
<dbReference type="SUPFAM" id="SSF161098">
    <property type="entry name" value="MetI-like"/>
    <property type="match status" value="1"/>
</dbReference>
<comment type="similarity">
    <text evidence="8">Belongs to the binding-protein-dependent transport system permease family.</text>
</comment>
<feature type="transmembrane region" description="Helical" evidence="8">
    <location>
        <begin position="84"/>
        <end position="103"/>
    </location>
</feature>
<keyword evidence="3" id="KW-1003">Cell membrane</keyword>
<dbReference type="Pfam" id="PF00528">
    <property type="entry name" value="BPD_transp_1"/>
    <property type="match status" value="1"/>
</dbReference>
<dbReference type="RefSeq" id="WP_203366651.1">
    <property type="nucleotide sequence ID" value="NZ_WSFT01000036.1"/>
</dbReference>
<dbReference type="Gene3D" id="1.10.3720.10">
    <property type="entry name" value="MetI-like"/>
    <property type="match status" value="1"/>
</dbReference>
<feature type="transmembrane region" description="Helical" evidence="8">
    <location>
        <begin position="53"/>
        <end position="72"/>
    </location>
</feature>
<evidence type="ECO:0000256" key="4">
    <source>
        <dbReference type="ARBA" id="ARBA00022692"/>
    </source>
</evidence>
<dbReference type="GO" id="GO:0006865">
    <property type="term" value="P:amino acid transport"/>
    <property type="evidence" value="ECO:0007669"/>
    <property type="project" value="UniProtKB-KW"/>
</dbReference>
<evidence type="ECO:0000256" key="6">
    <source>
        <dbReference type="ARBA" id="ARBA00022989"/>
    </source>
</evidence>